<dbReference type="InterPro" id="IPR036291">
    <property type="entry name" value="NAD(P)-bd_dom_sf"/>
</dbReference>
<keyword evidence="2" id="KW-0560">Oxidoreductase</keyword>
<comment type="similarity">
    <text evidence="1">Belongs to the D-isomer specific 2-hydroxyacid dehydrogenase family.</text>
</comment>
<sequence>MQQPISIAVIDDWQGVAERMADWSAVRRLGTVTFFQDYPAPPAEMAKRLEAFDVICLMRERSCFDRQLLTRLPRLKLLLTSGMRNAAISLEAAAQAGIVVCGTESGKYAAAELTWALIMAIARNLEAEMASLKSGGWQVGLGRGLYGKTLGILGLGRIGQRVAGYARAFGMNVIGWSPHLTADGANQHGVTYVGKEALFQQSDVLTIHMVLSDRSRGIVDASSLARMKSSAYLVNTSRGPLVDEAALINLLRGRHIGGAALDVFDQEPLPKDHPFRHLSNVLATPHIGYVIEEDYRVFFSQMIEDILAWHGGSPVRVIR</sequence>
<evidence type="ECO:0000259" key="4">
    <source>
        <dbReference type="Pfam" id="PF02826"/>
    </source>
</evidence>
<dbReference type="SUPFAM" id="SSF52283">
    <property type="entry name" value="Formate/glycerate dehydrogenase catalytic domain-like"/>
    <property type="match status" value="1"/>
</dbReference>
<evidence type="ECO:0000256" key="3">
    <source>
        <dbReference type="ARBA" id="ARBA00023027"/>
    </source>
</evidence>
<proteinExistence type="inferred from homology"/>
<dbReference type="Gene3D" id="3.40.50.720">
    <property type="entry name" value="NAD(P)-binding Rossmann-like Domain"/>
    <property type="match status" value="2"/>
</dbReference>
<keyword evidence="3" id="KW-0520">NAD</keyword>
<dbReference type="EMBL" id="CP157947">
    <property type="protein sequence ID" value="XBS69249.1"/>
    <property type="molecule type" value="Genomic_DNA"/>
</dbReference>
<dbReference type="AlphaFoldDB" id="A0AAU7Q7W1"/>
<dbReference type="PROSITE" id="PS00671">
    <property type="entry name" value="D_2_HYDROXYACID_DH_3"/>
    <property type="match status" value="1"/>
</dbReference>
<dbReference type="InterPro" id="IPR029752">
    <property type="entry name" value="D-isomer_DH_CS1"/>
</dbReference>
<dbReference type="Pfam" id="PF02826">
    <property type="entry name" value="2-Hacid_dh_C"/>
    <property type="match status" value="1"/>
</dbReference>
<dbReference type="InterPro" id="IPR050857">
    <property type="entry name" value="D-2-hydroxyacid_DH"/>
</dbReference>
<dbReference type="PANTHER" id="PTHR42789">
    <property type="entry name" value="D-ISOMER SPECIFIC 2-HYDROXYACID DEHYDROGENASE FAMILY PROTEIN (AFU_ORTHOLOGUE AFUA_6G10090)"/>
    <property type="match status" value="1"/>
</dbReference>
<gene>
    <name evidence="5" type="ORF">ABK905_22770</name>
</gene>
<accession>A0AAU7Q7W1</accession>
<dbReference type="GO" id="GO:0051287">
    <property type="term" value="F:NAD binding"/>
    <property type="evidence" value="ECO:0007669"/>
    <property type="project" value="InterPro"/>
</dbReference>
<name>A0AAU7Q7W1_9GAMM</name>
<reference evidence="5" key="1">
    <citation type="submission" date="2024-06" db="EMBL/GenBank/DDBJ databases">
        <authorList>
            <person name="Coelho C."/>
            <person name="Bento M."/>
            <person name="Garcia E."/>
            <person name="Camelo A."/>
            <person name="Brandao I."/>
            <person name="Espirito Santo C."/>
            <person name="Trovao J."/>
            <person name="Verissimo A."/>
            <person name="Costa J."/>
            <person name="Tiago I."/>
        </authorList>
    </citation>
    <scope>NUCLEOTIDE SEQUENCE</scope>
    <source>
        <strain evidence="5">KWT182</strain>
    </source>
</reference>
<dbReference type="InterPro" id="IPR029753">
    <property type="entry name" value="D-isomer_DH_CS"/>
</dbReference>
<dbReference type="FunFam" id="3.40.50.720:FF:000203">
    <property type="entry name" value="D-3-phosphoglycerate dehydrogenase (SerA)"/>
    <property type="match status" value="1"/>
</dbReference>
<evidence type="ECO:0000256" key="1">
    <source>
        <dbReference type="ARBA" id="ARBA00005854"/>
    </source>
</evidence>
<dbReference type="PANTHER" id="PTHR42789:SF1">
    <property type="entry name" value="D-ISOMER SPECIFIC 2-HYDROXYACID DEHYDROGENASE FAMILY PROTEIN (AFU_ORTHOLOGUE AFUA_6G10090)"/>
    <property type="match status" value="1"/>
</dbReference>
<dbReference type="SUPFAM" id="SSF51735">
    <property type="entry name" value="NAD(P)-binding Rossmann-fold domains"/>
    <property type="match status" value="1"/>
</dbReference>
<protein>
    <submittedName>
        <fullName evidence="5">D-2-hydroxyacid dehydrogenase family protein</fullName>
    </submittedName>
</protein>
<dbReference type="CDD" id="cd12169">
    <property type="entry name" value="PGDH_like_1"/>
    <property type="match status" value="1"/>
</dbReference>
<dbReference type="PROSITE" id="PS00065">
    <property type="entry name" value="D_2_HYDROXYACID_DH_1"/>
    <property type="match status" value="1"/>
</dbReference>
<feature type="domain" description="D-isomer specific 2-hydroxyacid dehydrogenase NAD-binding" evidence="4">
    <location>
        <begin position="116"/>
        <end position="288"/>
    </location>
</feature>
<organism evidence="5">
    <name type="scientific">Acerihabitans sp. KWT182</name>
    <dbReference type="NCBI Taxonomy" id="3157919"/>
    <lineage>
        <taxon>Bacteria</taxon>
        <taxon>Pseudomonadati</taxon>
        <taxon>Pseudomonadota</taxon>
        <taxon>Gammaproteobacteria</taxon>
        <taxon>Enterobacterales</taxon>
        <taxon>Pectobacteriaceae</taxon>
        <taxon>Acerihabitans</taxon>
    </lineage>
</organism>
<evidence type="ECO:0000256" key="2">
    <source>
        <dbReference type="ARBA" id="ARBA00023002"/>
    </source>
</evidence>
<dbReference type="InterPro" id="IPR006140">
    <property type="entry name" value="D-isomer_DH_NAD-bd"/>
</dbReference>
<dbReference type="GO" id="GO:0016616">
    <property type="term" value="F:oxidoreductase activity, acting on the CH-OH group of donors, NAD or NADP as acceptor"/>
    <property type="evidence" value="ECO:0007669"/>
    <property type="project" value="InterPro"/>
</dbReference>
<evidence type="ECO:0000313" key="5">
    <source>
        <dbReference type="EMBL" id="XBS69249.1"/>
    </source>
</evidence>